<sequence>MCSSVTPHIFGFTYKMVCFSSETWVFLYDCFILARYNFYCIRYSGQLTHNLFVFTKKRDKKMKTSFVYDLCDEAILEETTMNP</sequence>
<dbReference type="AlphaFoldDB" id="A0AAD8L0Y3"/>
<proteinExistence type="predicted"/>
<protein>
    <submittedName>
        <fullName evidence="1">Uncharacterized protein</fullName>
    </submittedName>
</protein>
<accession>A0AAD8L0Y3</accession>
<gene>
    <name evidence="1" type="ORF">QVD17_13756</name>
</gene>
<dbReference type="EMBL" id="JAUHHV010000003">
    <property type="protein sequence ID" value="KAK1430766.1"/>
    <property type="molecule type" value="Genomic_DNA"/>
</dbReference>
<reference evidence="1" key="1">
    <citation type="journal article" date="2023" name="bioRxiv">
        <title>Improved chromosome-level genome assembly for marigold (Tagetes erecta).</title>
        <authorList>
            <person name="Jiang F."/>
            <person name="Yuan L."/>
            <person name="Wang S."/>
            <person name="Wang H."/>
            <person name="Xu D."/>
            <person name="Wang A."/>
            <person name="Fan W."/>
        </authorList>
    </citation>
    <scope>NUCLEOTIDE SEQUENCE</scope>
    <source>
        <strain evidence="1">WSJ</strain>
        <tissue evidence="1">Leaf</tissue>
    </source>
</reference>
<name>A0AAD8L0Y3_TARER</name>
<comment type="caution">
    <text evidence="1">The sequence shown here is derived from an EMBL/GenBank/DDBJ whole genome shotgun (WGS) entry which is preliminary data.</text>
</comment>
<evidence type="ECO:0000313" key="2">
    <source>
        <dbReference type="Proteomes" id="UP001229421"/>
    </source>
</evidence>
<evidence type="ECO:0000313" key="1">
    <source>
        <dbReference type="EMBL" id="KAK1430766.1"/>
    </source>
</evidence>
<dbReference type="Proteomes" id="UP001229421">
    <property type="component" value="Unassembled WGS sequence"/>
</dbReference>
<organism evidence="1 2">
    <name type="scientific">Tagetes erecta</name>
    <name type="common">African marigold</name>
    <dbReference type="NCBI Taxonomy" id="13708"/>
    <lineage>
        <taxon>Eukaryota</taxon>
        <taxon>Viridiplantae</taxon>
        <taxon>Streptophyta</taxon>
        <taxon>Embryophyta</taxon>
        <taxon>Tracheophyta</taxon>
        <taxon>Spermatophyta</taxon>
        <taxon>Magnoliopsida</taxon>
        <taxon>eudicotyledons</taxon>
        <taxon>Gunneridae</taxon>
        <taxon>Pentapetalae</taxon>
        <taxon>asterids</taxon>
        <taxon>campanulids</taxon>
        <taxon>Asterales</taxon>
        <taxon>Asteraceae</taxon>
        <taxon>Asteroideae</taxon>
        <taxon>Heliantheae alliance</taxon>
        <taxon>Tageteae</taxon>
        <taxon>Tagetes</taxon>
    </lineage>
</organism>
<keyword evidence="2" id="KW-1185">Reference proteome</keyword>